<proteinExistence type="inferred from homology"/>
<dbReference type="Gene3D" id="3.30.70.360">
    <property type="match status" value="1"/>
</dbReference>
<dbReference type="Pfam" id="PF07687">
    <property type="entry name" value="M20_dimer"/>
    <property type="match status" value="1"/>
</dbReference>
<dbReference type="Gene3D" id="3.40.630.10">
    <property type="entry name" value="Zn peptidases"/>
    <property type="match status" value="1"/>
</dbReference>
<dbReference type="GO" id="GO:0016805">
    <property type="term" value="F:dipeptidase activity"/>
    <property type="evidence" value="ECO:0007669"/>
    <property type="project" value="InterPro"/>
</dbReference>
<dbReference type="PATRIC" id="fig|742738.3.peg.1216"/>
<dbReference type="GO" id="GO:0005737">
    <property type="term" value="C:cytoplasm"/>
    <property type="evidence" value="ECO:0007669"/>
    <property type="project" value="TreeGrafter"/>
</dbReference>
<dbReference type="HOGENOM" id="CLU_031812_1_0_9"/>
<dbReference type="InterPro" id="IPR011650">
    <property type="entry name" value="Peptidase_M20_dimer"/>
</dbReference>
<evidence type="ECO:0000259" key="2">
    <source>
        <dbReference type="Pfam" id="PF07687"/>
    </source>
</evidence>
<evidence type="ECO:0000256" key="1">
    <source>
        <dbReference type="PIRNR" id="PIRNR037226"/>
    </source>
</evidence>
<dbReference type="GO" id="GO:0071713">
    <property type="term" value="F:para-aminobenzoyl-glutamate hydrolase activity"/>
    <property type="evidence" value="ECO:0007669"/>
    <property type="project" value="TreeGrafter"/>
</dbReference>
<dbReference type="eggNOG" id="COG1473">
    <property type="taxonomic scope" value="Bacteria"/>
</dbReference>
<keyword evidence="4" id="KW-1185">Reference proteome</keyword>
<gene>
    <name evidence="3" type="ORF">HMPREF9460_01174</name>
</gene>
<reference evidence="3 4" key="1">
    <citation type="submission" date="2011-08" db="EMBL/GenBank/DDBJ databases">
        <title>The Genome Sequence of Clostridium orbiscindens 1_3_50AFAA.</title>
        <authorList>
            <consortium name="The Broad Institute Genome Sequencing Platform"/>
            <person name="Earl A."/>
            <person name="Ward D."/>
            <person name="Feldgarden M."/>
            <person name="Gevers D."/>
            <person name="Daigneault M."/>
            <person name="Strauss J."/>
            <person name="Allen-Vercoe E."/>
            <person name="Young S.K."/>
            <person name="Zeng Q."/>
            <person name="Gargeya S."/>
            <person name="Fitzgerald M."/>
            <person name="Haas B."/>
            <person name="Abouelleil A."/>
            <person name="Alvarado L."/>
            <person name="Arachchi H.M."/>
            <person name="Berlin A."/>
            <person name="Brown A."/>
            <person name="Chapman S.B."/>
            <person name="Chen Z."/>
            <person name="Dunbar C."/>
            <person name="Freedman E."/>
            <person name="Gearin G."/>
            <person name="Gellesch M."/>
            <person name="Goldberg J."/>
            <person name="Griggs A."/>
            <person name="Gujja S."/>
            <person name="Heiman D."/>
            <person name="Howarth C."/>
            <person name="Larson L."/>
            <person name="Lui A."/>
            <person name="MacDonald P.J.P."/>
            <person name="Montmayeur A."/>
            <person name="Murphy C."/>
            <person name="Neiman D."/>
            <person name="Pearson M."/>
            <person name="Priest M."/>
            <person name="Roberts A."/>
            <person name="Saif S."/>
            <person name="Shea T."/>
            <person name="Shenoy N."/>
            <person name="Sisk P."/>
            <person name="Stolte C."/>
            <person name="Sykes S."/>
            <person name="Wortman J."/>
            <person name="Nusbaum C."/>
            <person name="Birren B."/>
        </authorList>
    </citation>
    <scope>NUCLEOTIDE SEQUENCE [LARGE SCALE GENOMIC DNA]</scope>
    <source>
        <strain evidence="3 4">1_3_50AFAA</strain>
    </source>
</reference>
<dbReference type="SUPFAM" id="SSF55031">
    <property type="entry name" value="Bacterial exopeptidase dimerisation domain"/>
    <property type="match status" value="1"/>
</dbReference>
<dbReference type="PIRSF" id="PIRSF037226">
    <property type="entry name" value="Amidohydrolase_ACY1L2_prd"/>
    <property type="match status" value="1"/>
</dbReference>
<dbReference type="NCBIfam" id="TIGR01891">
    <property type="entry name" value="amidohydrolases"/>
    <property type="match status" value="1"/>
</dbReference>
<evidence type="ECO:0000313" key="3">
    <source>
        <dbReference type="EMBL" id="KGF56259.1"/>
    </source>
</evidence>
<dbReference type="RefSeq" id="WP_044939779.1">
    <property type="nucleotide sequence ID" value="NZ_KN174162.1"/>
</dbReference>
<organism evidence="3 4">
    <name type="scientific">Flavonifractor plautii 1_3_50AFAA</name>
    <dbReference type="NCBI Taxonomy" id="742738"/>
    <lineage>
        <taxon>Bacteria</taxon>
        <taxon>Bacillati</taxon>
        <taxon>Bacillota</taxon>
        <taxon>Clostridia</taxon>
        <taxon>Eubacteriales</taxon>
        <taxon>Oscillospiraceae</taxon>
        <taxon>Flavonifractor</taxon>
    </lineage>
</organism>
<dbReference type="SUPFAM" id="SSF53187">
    <property type="entry name" value="Zn-dependent exopeptidases"/>
    <property type="match status" value="1"/>
</dbReference>
<dbReference type="PANTHER" id="PTHR30575">
    <property type="entry name" value="PEPTIDASE M20"/>
    <property type="match status" value="1"/>
</dbReference>
<dbReference type="CDD" id="cd03887">
    <property type="entry name" value="M20_Acy1L2"/>
    <property type="match status" value="1"/>
</dbReference>
<dbReference type="InterPro" id="IPR052030">
    <property type="entry name" value="Peptidase_M20/M20A_hydrolases"/>
</dbReference>
<dbReference type="Pfam" id="PF01546">
    <property type="entry name" value="Peptidase_M20"/>
    <property type="match status" value="1"/>
</dbReference>
<dbReference type="InterPro" id="IPR017144">
    <property type="entry name" value="Xaa-Arg_dipeptidase"/>
</dbReference>
<dbReference type="InterPro" id="IPR017439">
    <property type="entry name" value="Amidohydrolase"/>
</dbReference>
<dbReference type="Proteomes" id="UP000029585">
    <property type="component" value="Unassembled WGS sequence"/>
</dbReference>
<protein>
    <recommendedName>
        <fullName evidence="1">Peptidase M20 domain-containing protein 2</fullName>
    </recommendedName>
</protein>
<comment type="caution">
    <text evidence="3">The sequence shown here is derived from an EMBL/GenBank/DDBJ whole genome shotgun (WGS) entry which is preliminary data.</text>
</comment>
<sequence>MKETIQTAAESFLPALWAMSRAMYDHPELGLEEVNSSRMLREWLAEQGFKVEENFHGLPTAFRAVYGSGRPVLGFLCEYDALPEVGHGCGHDLIGVVSAGAAAVLRQTVDAVGGTLIVYGTPDEEITCTKVQLTDEGAFDELDVALMLHPYQKTCGRMGSIGIYPVQYEFFGKKCHANEAGPGSDCINALDAAVAAYLSVNQVKQYLDANIYGILNSGGTLPNIIPDYASLRYYIRCDQEWKTRRAVERINRCVQGAADSMGAELKITQYLCPTQPLLLNEPLLDAYETNMAALGEPVVVEEANRLSTDAGNVSFRIPTLHGMLGIHGCGGVDLHTEEFAARTVTEEGREATRLGVCALAGVGYDLLTRPELLEAVRADFQRGIREQDEKGVSSSCY</sequence>
<dbReference type="AlphaFoldDB" id="A0A096DFH7"/>
<dbReference type="EMBL" id="ADLO01000045">
    <property type="protein sequence ID" value="KGF56259.1"/>
    <property type="molecule type" value="Genomic_DNA"/>
</dbReference>
<comment type="similarity">
    <text evidence="1">Belongs to the peptidase M20A family.</text>
</comment>
<dbReference type="InterPro" id="IPR002933">
    <property type="entry name" value="Peptidase_M20"/>
</dbReference>
<feature type="domain" description="Peptidase M20 dimerisation" evidence="2">
    <location>
        <begin position="168"/>
        <end position="255"/>
    </location>
</feature>
<accession>A0A096DFH7</accession>
<name>A0A096DFH7_FLAPL</name>
<dbReference type="InterPro" id="IPR036264">
    <property type="entry name" value="Bact_exopeptidase_dim_dom"/>
</dbReference>
<dbReference type="GO" id="GO:0046657">
    <property type="term" value="P:folic acid catabolic process"/>
    <property type="evidence" value="ECO:0007669"/>
    <property type="project" value="TreeGrafter"/>
</dbReference>
<dbReference type="PANTHER" id="PTHR30575:SF0">
    <property type="entry name" value="XAA-ARG DIPEPTIDASE"/>
    <property type="match status" value="1"/>
</dbReference>
<evidence type="ECO:0000313" key="4">
    <source>
        <dbReference type="Proteomes" id="UP000029585"/>
    </source>
</evidence>